<dbReference type="Gene3D" id="3.90.25.10">
    <property type="entry name" value="UDP-galactose 4-epimerase, domain 1"/>
    <property type="match status" value="1"/>
</dbReference>
<reference evidence="4 5" key="1">
    <citation type="journal article" date="2007" name="PLoS ONE">
        <title>Analysis of the neurotoxin complex genes in Clostridium botulinum A1-A4 and B1 strains: BoNT/A3, /Ba4 and /B1 clusters are located within plasmids.</title>
        <authorList>
            <person name="Smith T.J."/>
            <person name="Hill K.K."/>
            <person name="Foley B.T."/>
            <person name="Detter J.C."/>
            <person name="Munk A.C."/>
            <person name="Bruce D.C."/>
            <person name="Doggett N.A."/>
            <person name="Smith L.A."/>
            <person name="Marks J.D."/>
            <person name="Xie G."/>
            <person name="Brettin T.S."/>
        </authorList>
    </citation>
    <scope>NUCLEOTIDE SEQUENCE [LARGE SCALE GENOMIC DNA]</scope>
    <source>
        <strain evidence="5">Okra / Type B1</strain>
    </source>
</reference>
<evidence type="ECO:0000256" key="2">
    <source>
        <dbReference type="RuleBase" id="RU364082"/>
    </source>
</evidence>
<keyword evidence="2 4" id="KW-0560">Oxidoreductase</keyword>
<dbReference type="Pfam" id="PF04321">
    <property type="entry name" value="RmlD_sub_bind"/>
    <property type="match status" value="1"/>
</dbReference>
<dbReference type="GO" id="GO:0005829">
    <property type="term" value="C:cytosol"/>
    <property type="evidence" value="ECO:0007669"/>
    <property type="project" value="TreeGrafter"/>
</dbReference>
<dbReference type="CDD" id="cd05254">
    <property type="entry name" value="dTDP_HR_like_SDR_e"/>
    <property type="match status" value="1"/>
</dbReference>
<dbReference type="EC" id="1.1.1.133" evidence="2"/>
<evidence type="ECO:0000256" key="1">
    <source>
        <dbReference type="ARBA" id="ARBA00010944"/>
    </source>
</evidence>
<dbReference type="SUPFAM" id="SSF51735">
    <property type="entry name" value="NAD(P)-binding Rossmann-fold domains"/>
    <property type="match status" value="1"/>
</dbReference>
<organism evidence="4 5">
    <name type="scientific">Clostridium botulinum (strain Okra / Type B1)</name>
    <dbReference type="NCBI Taxonomy" id="498213"/>
    <lineage>
        <taxon>Bacteria</taxon>
        <taxon>Bacillati</taxon>
        <taxon>Bacillota</taxon>
        <taxon>Clostridia</taxon>
        <taxon>Eubacteriales</taxon>
        <taxon>Clostridiaceae</taxon>
        <taxon>Clostridium</taxon>
    </lineage>
</organism>
<dbReference type="NCBIfam" id="TIGR01214">
    <property type="entry name" value="rmlD"/>
    <property type="match status" value="1"/>
</dbReference>
<comment type="pathway">
    <text evidence="2">Carbohydrate biosynthesis; dTDP-L-rhamnose biosynthesis.</text>
</comment>
<dbReference type="UniPathway" id="UPA00124"/>
<comment type="similarity">
    <text evidence="1 2">Belongs to the dTDP-4-dehydrorhamnose reductase family.</text>
</comment>
<dbReference type="InterPro" id="IPR036291">
    <property type="entry name" value="NAD(P)-bd_dom_sf"/>
</dbReference>
<dbReference type="GO" id="GO:0019305">
    <property type="term" value="P:dTDP-rhamnose biosynthetic process"/>
    <property type="evidence" value="ECO:0007669"/>
    <property type="project" value="UniProtKB-UniPathway"/>
</dbReference>
<dbReference type="InterPro" id="IPR005913">
    <property type="entry name" value="dTDP_dehydrorham_reduct"/>
</dbReference>
<dbReference type="Proteomes" id="UP000008541">
    <property type="component" value="Chromosome"/>
</dbReference>
<evidence type="ECO:0000313" key="4">
    <source>
        <dbReference type="EMBL" id="ACA45309.1"/>
    </source>
</evidence>
<sequence length="298" mass="33885">MVKILITGAKGQLGSQIVNILKASKSELGVIDNIYINTEIIATDSKELDITNLNSAKRFMEKCLPNIVINCAAYTNVDSCEDNYELAFKVNSLGARNLAIACEKIKAKLIHISTDYVFEGNGQAPYKEYDLNNPVSVYGKSKLLGERYVKEFCSRYFIVRTSWLYGYSGNNFVKTIIKAAKGKRQLQVVDDQIGNPTNAEDLAYHILKLPLTEEYGIYHCTGSGECSWYDFACKIVEFYNIDCKVDRMKSDKLNRKAKRPYFSSLDNMMLRCTIGDEMRNWQDALKVFINTLRENNLL</sequence>
<proteinExistence type="inferred from homology"/>
<evidence type="ECO:0000259" key="3">
    <source>
        <dbReference type="Pfam" id="PF04321"/>
    </source>
</evidence>
<feature type="domain" description="RmlD-like substrate binding" evidence="3">
    <location>
        <begin position="3"/>
        <end position="292"/>
    </location>
</feature>
<keyword evidence="2" id="KW-0521">NADP</keyword>
<dbReference type="Gene3D" id="3.40.50.720">
    <property type="entry name" value="NAD(P)-binding Rossmann-like Domain"/>
    <property type="match status" value="1"/>
</dbReference>
<gene>
    <name evidence="4" type="primary">rfbD</name>
    <name evidence="4" type="ordered locus">CLD_1862</name>
</gene>
<protein>
    <recommendedName>
        <fullName evidence="2">dTDP-4-dehydrorhamnose reductase</fullName>
        <ecNumber evidence="2">1.1.1.133</ecNumber>
    </recommendedName>
</protein>
<dbReference type="FunFam" id="3.40.50.720:FF:000159">
    <property type="entry name" value="dTDP-4-dehydrorhamnose reductase"/>
    <property type="match status" value="1"/>
</dbReference>
<dbReference type="EMBL" id="CP000939">
    <property type="protein sequence ID" value="ACA45309.1"/>
    <property type="molecule type" value="Genomic_DNA"/>
</dbReference>
<dbReference type="HOGENOM" id="CLU_045518_1_2_9"/>
<dbReference type="GO" id="GO:0008831">
    <property type="term" value="F:dTDP-4-dehydrorhamnose reductase activity"/>
    <property type="evidence" value="ECO:0007669"/>
    <property type="project" value="UniProtKB-EC"/>
</dbReference>
<dbReference type="InterPro" id="IPR029903">
    <property type="entry name" value="RmlD-like-bd"/>
</dbReference>
<accession>B1IK40</accession>
<dbReference type="AlphaFoldDB" id="B1IK40"/>
<dbReference type="KEGG" id="cbb:CLD_1862"/>
<dbReference type="PANTHER" id="PTHR10491">
    <property type="entry name" value="DTDP-4-DEHYDRORHAMNOSE REDUCTASE"/>
    <property type="match status" value="1"/>
</dbReference>
<dbReference type="PANTHER" id="PTHR10491:SF4">
    <property type="entry name" value="METHIONINE ADENOSYLTRANSFERASE 2 SUBUNIT BETA"/>
    <property type="match status" value="1"/>
</dbReference>
<evidence type="ECO:0000313" key="5">
    <source>
        <dbReference type="Proteomes" id="UP000008541"/>
    </source>
</evidence>
<name>B1IK40_CLOBK</name>
<comment type="function">
    <text evidence="2">Catalyzes the reduction of dTDP-6-deoxy-L-lyxo-4-hexulose to yield dTDP-L-rhamnose.</text>
</comment>